<feature type="domain" description="Survival protein SurE-like phosphatase/nucleotidase" evidence="5">
    <location>
        <begin position="25"/>
        <end position="230"/>
    </location>
</feature>
<keyword evidence="4" id="KW-0732">Signal</keyword>
<evidence type="ECO:0000256" key="4">
    <source>
        <dbReference type="SAM" id="SignalP"/>
    </source>
</evidence>
<gene>
    <name evidence="6" type="ORF">EUX98_g4891</name>
</gene>
<proteinExistence type="inferred from homology"/>
<dbReference type="InterPro" id="IPR036523">
    <property type="entry name" value="SurE-like_sf"/>
</dbReference>
<accession>A0A4S4N0U1</accession>
<keyword evidence="2" id="KW-0479">Metal-binding</keyword>
<dbReference type="InterPro" id="IPR030048">
    <property type="entry name" value="SurE"/>
</dbReference>
<feature type="chain" id="PRO_5020733247" description="Survival protein SurE-like phosphatase/nucleotidase domain-containing protein" evidence="4">
    <location>
        <begin position="22"/>
        <end position="321"/>
    </location>
</feature>
<feature type="signal peptide" evidence="4">
    <location>
        <begin position="1"/>
        <end position="21"/>
    </location>
</feature>
<dbReference type="GO" id="GO:0046872">
    <property type="term" value="F:metal ion binding"/>
    <property type="evidence" value="ECO:0007669"/>
    <property type="project" value="UniProtKB-KW"/>
</dbReference>
<dbReference type="AlphaFoldDB" id="A0A4S4N0U1"/>
<dbReference type="InterPro" id="IPR002828">
    <property type="entry name" value="SurE-like_Pase/nucleotidase"/>
</dbReference>
<keyword evidence="7" id="KW-1185">Reference proteome</keyword>
<dbReference type="PANTHER" id="PTHR30457">
    <property type="entry name" value="5'-NUCLEOTIDASE SURE"/>
    <property type="match status" value="1"/>
</dbReference>
<evidence type="ECO:0000259" key="5">
    <source>
        <dbReference type="Pfam" id="PF01975"/>
    </source>
</evidence>
<dbReference type="PANTHER" id="PTHR30457:SF0">
    <property type="entry name" value="PHOSPHATASE, PUTATIVE (AFU_ORTHOLOGUE AFUA_4G01070)-RELATED"/>
    <property type="match status" value="1"/>
</dbReference>
<evidence type="ECO:0000256" key="1">
    <source>
        <dbReference type="ARBA" id="ARBA00011062"/>
    </source>
</evidence>
<dbReference type="SUPFAM" id="SSF64167">
    <property type="entry name" value="SurE-like"/>
    <property type="match status" value="1"/>
</dbReference>
<keyword evidence="3" id="KW-0378">Hydrolase</keyword>
<name>A0A4S4N0U1_9APHY</name>
<sequence length="321" mass="33645">MHINSFLVVVWFSALVTVAHAQKLILTNDDGWATAQIRDQYASLQAAKYDVILSAPANDRSGTGSLTVPLAVPLLLASCEFNSCPLGSPGTGNNASDTRLNYFNSFPVDAARYGIQTLAPKIWGKTHPNLLVSGPNVGDNAGLDVLVSGTVGAACEGENEDIPSVAFSGATNAKVSYTALESDPDSAATLSSHVYSSLTTKFVQTLFSGAGSARLVPKGTIVNVNYPALNFTTNSTCSEPDDVKWVFSRLFDAGILDHDIDICGNGGKLPNGATVVETEDGCFASVIVLNSLTKTQAGTDAQTAVYNNLKGLGWICWTGSN</sequence>
<comment type="similarity">
    <text evidence="1">Belongs to the SurE nucleotidase family.</text>
</comment>
<dbReference type="GO" id="GO:0008252">
    <property type="term" value="F:nucleotidase activity"/>
    <property type="evidence" value="ECO:0007669"/>
    <property type="project" value="InterPro"/>
</dbReference>
<evidence type="ECO:0000256" key="2">
    <source>
        <dbReference type="ARBA" id="ARBA00022723"/>
    </source>
</evidence>
<dbReference type="Gene3D" id="3.40.1210.10">
    <property type="entry name" value="Survival protein SurE-like phosphatase/nucleotidase"/>
    <property type="match status" value="1"/>
</dbReference>
<comment type="caution">
    <text evidence="6">The sequence shown here is derived from an EMBL/GenBank/DDBJ whole genome shotgun (WGS) entry which is preliminary data.</text>
</comment>
<reference evidence="6 7" key="1">
    <citation type="submission" date="2019-02" db="EMBL/GenBank/DDBJ databases">
        <title>Genome sequencing of the rare red list fungi Antrodiella citrinella (Flaviporus citrinellus).</title>
        <authorList>
            <person name="Buettner E."/>
            <person name="Kellner H."/>
        </authorList>
    </citation>
    <scope>NUCLEOTIDE SEQUENCE [LARGE SCALE GENOMIC DNA]</scope>
    <source>
        <strain evidence="6 7">DSM 108506</strain>
    </source>
</reference>
<evidence type="ECO:0000313" key="7">
    <source>
        <dbReference type="Proteomes" id="UP000308730"/>
    </source>
</evidence>
<evidence type="ECO:0000313" key="6">
    <source>
        <dbReference type="EMBL" id="THH29300.1"/>
    </source>
</evidence>
<evidence type="ECO:0000256" key="3">
    <source>
        <dbReference type="ARBA" id="ARBA00022801"/>
    </source>
</evidence>
<protein>
    <recommendedName>
        <fullName evidence="5">Survival protein SurE-like phosphatase/nucleotidase domain-containing protein</fullName>
    </recommendedName>
</protein>
<dbReference type="Proteomes" id="UP000308730">
    <property type="component" value="Unassembled WGS sequence"/>
</dbReference>
<organism evidence="6 7">
    <name type="scientific">Antrodiella citrinella</name>
    <dbReference type="NCBI Taxonomy" id="2447956"/>
    <lineage>
        <taxon>Eukaryota</taxon>
        <taxon>Fungi</taxon>
        <taxon>Dikarya</taxon>
        <taxon>Basidiomycota</taxon>
        <taxon>Agaricomycotina</taxon>
        <taxon>Agaricomycetes</taxon>
        <taxon>Polyporales</taxon>
        <taxon>Steccherinaceae</taxon>
        <taxon>Antrodiella</taxon>
    </lineage>
</organism>
<dbReference type="OrthoDB" id="4018688at2759"/>
<dbReference type="EMBL" id="SGPM01000130">
    <property type="protein sequence ID" value="THH29300.1"/>
    <property type="molecule type" value="Genomic_DNA"/>
</dbReference>
<dbReference type="Pfam" id="PF01975">
    <property type="entry name" value="SurE"/>
    <property type="match status" value="1"/>
</dbReference>